<gene>
    <name evidence="4" type="ORF">EV662_101133</name>
</gene>
<dbReference type="InterPro" id="IPR025232">
    <property type="entry name" value="DUF4174"/>
</dbReference>
<sequence>MAKRLAFLVFAAVAALSGPARSAEEASPVARWEADHSVILNGAEVTLSDFHWIARPLVVFADSPADPRFQQQMDLLTARLNELAERDVVVIVDTDPDAKSEPRITLRPRGFMLALMAKDGNVLFRKPLPWDVREIGRSIDKLPLRQQEIRDRRALTQ</sequence>
<evidence type="ECO:0000259" key="3">
    <source>
        <dbReference type="Pfam" id="PF13778"/>
    </source>
</evidence>
<dbReference type="RefSeq" id="WP_132460202.1">
    <property type="nucleotide sequence ID" value="NZ_SLXP01000001.1"/>
</dbReference>
<name>A0A4R2Q5X8_9RHOB</name>
<dbReference type="AlphaFoldDB" id="A0A4R2Q5X8"/>
<feature type="chain" id="PRO_5020651407" evidence="2">
    <location>
        <begin position="23"/>
        <end position="157"/>
    </location>
</feature>
<dbReference type="Proteomes" id="UP000294835">
    <property type="component" value="Unassembled WGS sequence"/>
</dbReference>
<dbReference type="OrthoDB" id="7362103at2"/>
<proteinExistence type="predicted"/>
<evidence type="ECO:0000256" key="2">
    <source>
        <dbReference type="SAM" id="SignalP"/>
    </source>
</evidence>
<protein>
    <submittedName>
        <fullName evidence="4">Uncharacterized protein DUF4174</fullName>
    </submittedName>
</protein>
<evidence type="ECO:0000256" key="1">
    <source>
        <dbReference type="ARBA" id="ARBA00022729"/>
    </source>
</evidence>
<comment type="caution">
    <text evidence="4">The sequence shown here is derived from an EMBL/GenBank/DDBJ whole genome shotgun (WGS) entry which is preliminary data.</text>
</comment>
<feature type="domain" description="DUF4174" evidence="3">
    <location>
        <begin position="47"/>
        <end position="148"/>
    </location>
</feature>
<dbReference type="EMBL" id="SLXP01000001">
    <property type="protein sequence ID" value="TCP44047.1"/>
    <property type="molecule type" value="Genomic_DNA"/>
</dbReference>
<dbReference type="Pfam" id="PF13778">
    <property type="entry name" value="DUF4174"/>
    <property type="match status" value="1"/>
</dbReference>
<reference evidence="4 5" key="1">
    <citation type="submission" date="2019-03" db="EMBL/GenBank/DDBJ databases">
        <title>Genomic Encyclopedia of Type Strains, Phase IV (KMG-IV): sequencing the most valuable type-strain genomes for metagenomic binning, comparative biology and taxonomic classification.</title>
        <authorList>
            <person name="Goeker M."/>
        </authorList>
    </citation>
    <scope>NUCLEOTIDE SEQUENCE [LARGE SCALE GENOMIC DNA]</scope>
    <source>
        <strain evidence="4 5">DSM 18063</strain>
    </source>
</reference>
<organism evidence="4 5">
    <name type="scientific">Rhodovulum marinum</name>
    <dbReference type="NCBI Taxonomy" id="320662"/>
    <lineage>
        <taxon>Bacteria</taxon>
        <taxon>Pseudomonadati</taxon>
        <taxon>Pseudomonadota</taxon>
        <taxon>Alphaproteobacteria</taxon>
        <taxon>Rhodobacterales</taxon>
        <taxon>Paracoccaceae</taxon>
        <taxon>Rhodovulum</taxon>
    </lineage>
</organism>
<feature type="signal peptide" evidence="2">
    <location>
        <begin position="1"/>
        <end position="22"/>
    </location>
</feature>
<evidence type="ECO:0000313" key="5">
    <source>
        <dbReference type="Proteomes" id="UP000294835"/>
    </source>
</evidence>
<accession>A0A4R2Q5X8</accession>
<evidence type="ECO:0000313" key="4">
    <source>
        <dbReference type="EMBL" id="TCP44047.1"/>
    </source>
</evidence>
<keyword evidence="1 2" id="KW-0732">Signal</keyword>
<keyword evidence="5" id="KW-1185">Reference proteome</keyword>